<protein>
    <submittedName>
        <fullName evidence="1">Uncharacterized protein</fullName>
    </submittedName>
</protein>
<sequence length="81" mass="8721">MRPALDRVSGVAEAALPADYQRVLVAVRQAGGPVAPRAVGEALGQDTEVRDKLEPLRGTLAKLADRDSMHQRGEGEYTLRP</sequence>
<evidence type="ECO:0000313" key="2">
    <source>
        <dbReference type="Proteomes" id="UP001303236"/>
    </source>
</evidence>
<name>A0ABY9VQE0_9ACTN</name>
<organism evidence="1 2">
    <name type="scientific">Streptomyces durocortorensis</name>
    <dbReference type="NCBI Taxonomy" id="2811104"/>
    <lineage>
        <taxon>Bacteria</taxon>
        <taxon>Bacillati</taxon>
        <taxon>Actinomycetota</taxon>
        <taxon>Actinomycetes</taxon>
        <taxon>Kitasatosporales</taxon>
        <taxon>Streptomycetaceae</taxon>
        <taxon>Streptomyces</taxon>
    </lineage>
</organism>
<evidence type="ECO:0000313" key="1">
    <source>
        <dbReference type="EMBL" id="WNF25349.1"/>
    </source>
</evidence>
<proteinExistence type="predicted"/>
<reference evidence="1 2" key="1">
    <citation type="submission" date="2023-09" db="EMBL/GenBank/DDBJ databases">
        <title>Genome completion map analysis of the actinomycetes C11-1.</title>
        <authorList>
            <person name="Qin P."/>
            <person name="Guan P."/>
        </authorList>
    </citation>
    <scope>NUCLEOTIDE SEQUENCE [LARGE SCALE GENOMIC DNA]</scope>
    <source>
        <strain evidence="1 2">C11-1</strain>
    </source>
</reference>
<keyword evidence="2" id="KW-1185">Reference proteome</keyword>
<gene>
    <name evidence="1" type="ORF">RI138_00235</name>
</gene>
<dbReference type="Proteomes" id="UP001303236">
    <property type="component" value="Chromosome"/>
</dbReference>
<dbReference type="EMBL" id="CP134500">
    <property type="protein sequence ID" value="WNF25349.1"/>
    <property type="molecule type" value="Genomic_DNA"/>
</dbReference>
<accession>A0ABY9VQE0</accession>